<evidence type="ECO:0000313" key="3">
    <source>
        <dbReference type="Proteomes" id="UP000616779"/>
    </source>
</evidence>
<keyword evidence="3" id="KW-1185">Reference proteome</keyword>
<organism evidence="2 3">
    <name type="scientific">Paenibacillus phytorum</name>
    <dbReference type="NCBI Taxonomy" id="2654977"/>
    <lineage>
        <taxon>Bacteria</taxon>
        <taxon>Bacillati</taxon>
        <taxon>Bacillota</taxon>
        <taxon>Bacilli</taxon>
        <taxon>Bacillales</taxon>
        <taxon>Paenibacillaceae</taxon>
        <taxon>Paenibacillus</taxon>
    </lineage>
</organism>
<proteinExistence type="predicted"/>
<accession>A0ABX1Y010</accession>
<dbReference type="GO" id="GO:0016787">
    <property type="term" value="F:hydrolase activity"/>
    <property type="evidence" value="ECO:0007669"/>
    <property type="project" value="UniProtKB-KW"/>
</dbReference>
<dbReference type="Pfam" id="PF05448">
    <property type="entry name" value="AXE1"/>
    <property type="match status" value="1"/>
</dbReference>
<dbReference type="InterPro" id="IPR029058">
    <property type="entry name" value="AB_hydrolase_fold"/>
</dbReference>
<evidence type="ECO:0000313" key="2">
    <source>
        <dbReference type="EMBL" id="NOU73234.1"/>
    </source>
</evidence>
<dbReference type="InterPro" id="IPR039069">
    <property type="entry name" value="CE7"/>
</dbReference>
<reference evidence="2 3" key="1">
    <citation type="submission" date="2019-10" db="EMBL/GenBank/DDBJ databases">
        <title>Description of Paenibacillus terrestris sp. nov.</title>
        <authorList>
            <person name="Carlier A."/>
            <person name="Qi S."/>
        </authorList>
    </citation>
    <scope>NUCLEOTIDE SEQUENCE [LARGE SCALE GENOMIC DNA]</scope>
    <source>
        <strain evidence="2 3">LMG 31458</strain>
    </source>
</reference>
<name>A0ABX1Y010_9BACL</name>
<dbReference type="SUPFAM" id="SSF53474">
    <property type="entry name" value="alpha/beta-Hydrolases"/>
    <property type="match status" value="1"/>
</dbReference>
<gene>
    <name evidence="2" type="ORF">GC098_17710</name>
</gene>
<comment type="caution">
    <text evidence="2">The sequence shown here is derived from an EMBL/GenBank/DDBJ whole genome shotgun (WGS) entry which is preliminary data.</text>
</comment>
<sequence>MPILDMPLEQLKQYEGRNPRPTDFEEYWSRALDEMKSVDANVELVESNFQVPFADCFDLYFTGVRGARIHAKYVRPKHIAEPHPAIIQFHGYAGNAGDWADKLIYASLGFSVIAMDCRGQGGSSEDTGGIKGTTQSGHIIRGLNDTPNNLLFRHIFLDAAQLAGIVMDLSEVDADRVGVTGISQGGGITLACAALEPRIKKLAPVYPFLSDYKRVWEMDQAKDAYQELRTFFRYFDPQHTNEEEIFTKLGYIDIQHLASRIKGEVLMGVGLMDSICPPSTQFAAYNKITAKKRLEIYPDFGHEGLPGLNDKILKFMLEL</sequence>
<evidence type="ECO:0000259" key="1">
    <source>
        <dbReference type="Pfam" id="PF05448"/>
    </source>
</evidence>
<keyword evidence="2" id="KW-0378">Hydrolase</keyword>
<dbReference type="InterPro" id="IPR008391">
    <property type="entry name" value="AXE1_dom"/>
</dbReference>
<dbReference type="Proteomes" id="UP000616779">
    <property type="component" value="Unassembled WGS sequence"/>
</dbReference>
<dbReference type="PANTHER" id="PTHR40111:SF1">
    <property type="entry name" value="CEPHALOSPORIN-C DEACETYLASE"/>
    <property type="match status" value="1"/>
</dbReference>
<dbReference type="PANTHER" id="PTHR40111">
    <property type="entry name" value="CEPHALOSPORIN-C DEACETYLASE"/>
    <property type="match status" value="1"/>
</dbReference>
<feature type="domain" description="Acetyl xylan esterase" evidence="1">
    <location>
        <begin position="1"/>
        <end position="318"/>
    </location>
</feature>
<dbReference type="RefSeq" id="WP_171644550.1">
    <property type="nucleotide sequence ID" value="NZ_WHOA01000122.1"/>
</dbReference>
<dbReference type="Gene3D" id="3.40.50.1820">
    <property type="entry name" value="alpha/beta hydrolase"/>
    <property type="match status" value="1"/>
</dbReference>
<protein>
    <submittedName>
        <fullName evidence="2">Alpha/beta fold hydrolase</fullName>
    </submittedName>
</protein>
<dbReference type="EMBL" id="WHOA01000122">
    <property type="protein sequence ID" value="NOU73234.1"/>
    <property type="molecule type" value="Genomic_DNA"/>
</dbReference>